<protein>
    <recommendedName>
        <fullName evidence="4">Transglycosylase SLT domain-containing protein</fullName>
    </recommendedName>
</protein>
<geneLocation type="plasmid" evidence="2 3">
    <name>pAC1520</name>
</geneLocation>
<accession>A0AAJ5ZH41</accession>
<feature type="chain" id="PRO_5042577862" description="Transglycosylase SLT domain-containing protein" evidence="1">
    <location>
        <begin position="19"/>
        <end position="224"/>
    </location>
</feature>
<dbReference type="Proteomes" id="UP001218423">
    <property type="component" value="Plasmid pAC1520"/>
</dbReference>
<organism evidence="2 3">
    <name type="scientific">Aeromonas caviae</name>
    <name type="common">Aeromonas punctata</name>
    <dbReference type="NCBI Taxonomy" id="648"/>
    <lineage>
        <taxon>Bacteria</taxon>
        <taxon>Pseudomonadati</taxon>
        <taxon>Pseudomonadota</taxon>
        <taxon>Gammaproteobacteria</taxon>
        <taxon>Aeromonadales</taxon>
        <taxon>Aeromonadaceae</taxon>
        <taxon>Aeromonas</taxon>
    </lineage>
</organism>
<gene>
    <name evidence="2" type="ORF">P5S46_21190</name>
</gene>
<evidence type="ECO:0000313" key="2">
    <source>
        <dbReference type="EMBL" id="WFG00279.1"/>
    </source>
</evidence>
<dbReference type="EMBL" id="CP120943">
    <property type="protein sequence ID" value="WFG00279.1"/>
    <property type="molecule type" value="Genomic_DNA"/>
</dbReference>
<sequence length="224" mass="25312">MQKLLFCALLASSFNATAQKPIEIPKGYQVISERYQVPVNILFGVALNESMAPTTDNRIFPWPWSANVEGKSYRFNTREELYQFAKELISTGTTSIDLCASQINWKWNGHRFKSLADAVDPATCLETSAVILKSLYQDTNDWIEAAGLYHNPSDSKKAAAYKARLRYKLDLISGKKPYTFSKVNQVNTTKQVTLDIGATTKTDKSQSKKFNNEERAKKKIILIQ</sequence>
<dbReference type="RefSeq" id="WP_277857218.1">
    <property type="nucleotide sequence ID" value="NZ_CP120943.1"/>
</dbReference>
<keyword evidence="2" id="KW-0614">Plasmid</keyword>
<evidence type="ECO:0008006" key="4">
    <source>
        <dbReference type="Google" id="ProtNLM"/>
    </source>
</evidence>
<evidence type="ECO:0000256" key="1">
    <source>
        <dbReference type="SAM" id="SignalP"/>
    </source>
</evidence>
<proteinExistence type="predicted"/>
<dbReference type="AlphaFoldDB" id="A0AAJ5ZH41"/>
<evidence type="ECO:0000313" key="3">
    <source>
        <dbReference type="Proteomes" id="UP001218423"/>
    </source>
</evidence>
<reference evidence="2" key="1">
    <citation type="submission" date="2023-03" db="EMBL/GenBank/DDBJ databases">
        <title>Aeromonas caviae strain AC1520.</title>
        <authorList>
            <person name="Xie T."/>
            <person name="Zhang Q."/>
            <person name="Deng J."/>
            <person name="Li X."/>
        </authorList>
    </citation>
    <scope>NUCLEOTIDE SEQUENCE</scope>
    <source>
        <strain evidence="2">AC1520</strain>
        <plasmid evidence="2">pAC1520</plasmid>
    </source>
</reference>
<feature type="signal peptide" evidence="1">
    <location>
        <begin position="1"/>
        <end position="18"/>
    </location>
</feature>
<keyword evidence="1" id="KW-0732">Signal</keyword>
<name>A0AAJ5ZH41_AERCA</name>